<dbReference type="PANTHER" id="PTHR43229">
    <property type="entry name" value="NODULATION PROTEIN J"/>
    <property type="match status" value="1"/>
</dbReference>
<evidence type="ECO:0000256" key="6">
    <source>
        <dbReference type="ARBA" id="ARBA00022475"/>
    </source>
</evidence>
<dbReference type="PANTHER" id="PTHR43229:SF2">
    <property type="entry name" value="NODULATION PROTEIN J"/>
    <property type="match status" value="1"/>
</dbReference>
<keyword evidence="7" id="KW-0997">Cell inner membrane</keyword>
<evidence type="ECO:0000256" key="2">
    <source>
        <dbReference type="ARBA" id="ARBA00008394"/>
    </source>
</evidence>
<comment type="subunit">
    <text evidence="3">The complex is composed of two ATP-binding proteins (NodI) and two transmembrane proteins (NodJ).</text>
</comment>
<dbReference type="InterPro" id="IPR013525">
    <property type="entry name" value="ABC2_TM"/>
</dbReference>
<dbReference type="InterPro" id="IPR005981">
    <property type="entry name" value="ABC_transptNodJ"/>
</dbReference>
<feature type="domain" description="ABC transmembrane type-2" evidence="13">
    <location>
        <begin position="32"/>
        <end position="259"/>
    </location>
</feature>
<keyword evidence="5" id="KW-0536">Nodulation</keyword>
<proteinExistence type="inferred from homology"/>
<organism evidence="14 15">
    <name type="scientific">Thiohalorhabdus methylotrophus</name>
    <dbReference type="NCBI Taxonomy" id="3242694"/>
    <lineage>
        <taxon>Bacteria</taxon>
        <taxon>Pseudomonadati</taxon>
        <taxon>Pseudomonadota</taxon>
        <taxon>Gammaproteobacteria</taxon>
        <taxon>Thiohalorhabdales</taxon>
        <taxon>Thiohalorhabdaceae</taxon>
        <taxon>Thiohalorhabdus</taxon>
    </lineage>
</organism>
<feature type="transmembrane region" description="Helical" evidence="12">
    <location>
        <begin position="124"/>
        <end position="141"/>
    </location>
</feature>
<dbReference type="InterPro" id="IPR051784">
    <property type="entry name" value="Nod_factor_ABC_transporter"/>
</dbReference>
<evidence type="ECO:0000256" key="5">
    <source>
        <dbReference type="ARBA" id="ARBA00022458"/>
    </source>
</evidence>
<comment type="function">
    <text evidence="11">Part of the ABC transporter complex NodIJ involved in the export of the nodulation factors (Nod factors), the bacterial signal molecules that induce symbiosis and subsequent nodulation induction. Nod factors are LCO (lipo-chitin oligosaccharide), a modified beta-1,4-linked N-acetylglucosamine oligosaccharide. This subunit encodes the transporter.</text>
</comment>
<protein>
    <recommendedName>
        <fullName evidence="12">Transport permease protein</fullName>
    </recommendedName>
</protein>
<evidence type="ECO:0000256" key="3">
    <source>
        <dbReference type="ARBA" id="ARBA00011350"/>
    </source>
</evidence>
<feature type="transmembrane region" description="Helical" evidence="12">
    <location>
        <begin position="64"/>
        <end position="86"/>
    </location>
</feature>
<evidence type="ECO:0000256" key="10">
    <source>
        <dbReference type="ARBA" id="ARBA00023136"/>
    </source>
</evidence>
<evidence type="ECO:0000256" key="7">
    <source>
        <dbReference type="ARBA" id="ARBA00022519"/>
    </source>
</evidence>
<comment type="subcellular location">
    <subcellularLocation>
        <location evidence="1 12">Cell inner membrane</location>
        <topology evidence="1 12">Multi-pass membrane protein</topology>
    </subcellularLocation>
</comment>
<comment type="similarity">
    <text evidence="2">Belongs to the ABC-2 integral membrane protein family. Lipooligosaccharide exporter (TC 3.A.1.102) subfamily.</text>
</comment>
<feature type="transmembrane region" description="Helical" evidence="12">
    <location>
        <begin position="147"/>
        <end position="171"/>
    </location>
</feature>
<evidence type="ECO:0000313" key="15">
    <source>
        <dbReference type="Proteomes" id="UP001575181"/>
    </source>
</evidence>
<dbReference type="Pfam" id="PF01061">
    <property type="entry name" value="ABC2_membrane"/>
    <property type="match status" value="1"/>
</dbReference>
<keyword evidence="10 12" id="KW-0472">Membrane</keyword>
<dbReference type="InterPro" id="IPR047817">
    <property type="entry name" value="ABC2_TM_bact-type"/>
</dbReference>
<sequence length="262" mass="28801">MKRGSIGVAVPRPPFLAVWARNLRVWRRFAIPSLLGNFGEPLLYLLGLGYGLGRFISGMSEIPYLVYLASGILCATAMNTASYEGLYAAFTRMTRQDTYGAMLATPLRVEEVVAGEVAWCATKSLISGTTLFVVALFLGAVPPEPEILAALPVVFLIGLVFGALAMVVTSLAPSYDFFLYYFTIFITPMFMFSGVFYPIDTLPGWLRTGMQFLPLVHGVELVRPMLTGAMPREVPLHLGVLVLYLFGAYQVAVAQLRRRLLV</sequence>
<feature type="transmembrane region" description="Helical" evidence="12">
    <location>
        <begin position="29"/>
        <end position="52"/>
    </location>
</feature>
<gene>
    <name evidence="14" type="ORF">ACERLL_05940</name>
</gene>
<evidence type="ECO:0000256" key="12">
    <source>
        <dbReference type="RuleBase" id="RU361157"/>
    </source>
</evidence>
<dbReference type="NCBIfam" id="TIGR01291">
    <property type="entry name" value="nodJ"/>
    <property type="match status" value="1"/>
</dbReference>
<feature type="transmembrane region" description="Helical" evidence="12">
    <location>
        <begin position="178"/>
        <end position="199"/>
    </location>
</feature>
<accession>A0ABV4TSR9</accession>
<keyword evidence="8 12" id="KW-0812">Transmembrane</keyword>
<dbReference type="EMBL" id="JBGUAW010000003">
    <property type="protein sequence ID" value="MFA9460366.1"/>
    <property type="molecule type" value="Genomic_DNA"/>
</dbReference>
<dbReference type="InterPro" id="IPR000412">
    <property type="entry name" value="ABC_2_transport"/>
</dbReference>
<evidence type="ECO:0000259" key="13">
    <source>
        <dbReference type="PROSITE" id="PS51012"/>
    </source>
</evidence>
<feature type="transmembrane region" description="Helical" evidence="12">
    <location>
        <begin position="234"/>
        <end position="256"/>
    </location>
</feature>
<evidence type="ECO:0000256" key="4">
    <source>
        <dbReference type="ARBA" id="ARBA00022448"/>
    </source>
</evidence>
<dbReference type="PROSITE" id="PS51012">
    <property type="entry name" value="ABC_TM2"/>
    <property type="match status" value="1"/>
</dbReference>
<dbReference type="PRINTS" id="PR00164">
    <property type="entry name" value="ABC2TRNSPORT"/>
</dbReference>
<keyword evidence="4 12" id="KW-0813">Transport</keyword>
<keyword evidence="15" id="KW-1185">Reference proteome</keyword>
<name>A0ABV4TSR9_9GAMM</name>
<evidence type="ECO:0000256" key="8">
    <source>
        <dbReference type="ARBA" id="ARBA00022692"/>
    </source>
</evidence>
<evidence type="ECO:0000313" key="14">
    <source>
        <dbReference type="EMBL" id="MFA9460366.1"/>
    </source>
</evidence>
<keyword evidence="6 12" id="KW-1003">Cell membrane</keyword>
<reference evidence="14 15" key="1">
    <citation type="submission" date="2024-08" db="EMBL/GenBank/DDBJ databases">
        <title>Whole-genome sequencing of halo(alkali)philic microorganisms from hypersaline lakes.</title>
        <authorList>
            <person name="Sorokin D.Y."/>
            <person name="Merkel A.Y."/>
            <person name="Messina E."/>
            <person name="Yakimov M."/>
        </authorList>
    </citation>
    <scope>NUCLEOTIDE SEQUENCE [LARGE SCALE GENOMIC DNA]</scope>
    <source>
        <strain evidence="14 15">Cl-TMA</strain>
    </source>
</reference>
<dbReference type="RefSeq" id="WP_373655149.1">
    <property type="nucleotide sequence ID" value="NZ_JBGUAW010000003.1"/>
</dbReference>
<comment type="caution">
    <text evidence="14">The sequence shown here is derived from an EMBL/GenBank/DDBJ whole genome shotgun (WGS) entry which is preliminary data.</text>
</comment>
<dbReference type="PIRSF" id="PIRSF006648">
    <property type="entry name" value="DrrB"/>
    <property type="match status" value="1"/>
</dbReference>
<evidence type="ECO:0000256" key="11">
    <source>
        <dbReference type="ARBA" id="ARBA00025119"/>
    </source>
</evidence>
<evidence type="ECO:0000256" key="9">
    <source>
        <dbReference type="ARBA" id="ARBA00022989"/>
    </source>
</evidence>
<dbReference type="Proteomes" id="UP001575181">
    <property type="component" value="Unassembled WGS sequence"/>
</dbReference>
<keyword evidence="9 12" id="KW-1133">Transmembrane helix</keyword>
<evidence type="ECO:0000256" key="1">
    <source>
        <dbReference type="ARBA" id="ARBA00004429"/>
    </source>
</evidence>